<proteinExistence type="inferred from homology"/>
<feature type="compositionally biased region" description="Polar residues" evidence="2">
    <location>
        <begin position="1"/>
        <end position="11"/>
    </location>
</feature>
<protein>
    <submittedName>
        <fullName evidence="3">Uncharacterized protein</fullName>
    </submittedName>
</protein>
<comment type="caution">
    <text evidence="3">The sequence shown here is derived from an EMBL/GenBank/DDBJ whole genome shotgun (WGS) entry which is preliminary data.</text>
</comment>
<reference evidence="3 4" key="1">
    <citation type="submission" date="2015-08" db="EMBL/GenBank/DDBJ databases">
        <title>The genome of the Asian arowana (Scleropages formosus).</title>
        <authorList>
            <person name="Tan M.H."/>
            <person name="Gan H.M."/>
            <person name="Croft L.J."/>
            <person name="Austin C.M."/>
        </authorList>
    </citation>
    <scope>NUCLEOTIDE SEQUENCE [LARGE SCALE GENOMIC DNA]</scope>
    <source>
        <strain evidence="3">Aro1</strain>
    </source>
</reference>
<dbReference type="PANTHER" id="PTHR28584">
    <property type="entry name" value="FAMILY WITH SEQUENCE SIMILARITY 228 MEMBER A"/>
    <property type="match status" value="1"/>
</dbReference>
<gene>
    <name evidence="3" type="ORF">Z043_122677</name>
</gene>
<comment type="similarity">
    <text evidence="1">Belongs to the FAM228 family.</text>
</comment>
<dbReference type="Proteomes" id="UP000034805">
    <property type="component" value="Unassembled WGS sequence"/>
</dbReference>
<evidence type="ECO:0000256" key="2">
    <source>
        <dbReference type="SAM" id="MobiDB-lite"/>
    </source>
</evidence>
<feature type="region of interest" description="Disordered" evidence="2">
    <location>
        <begin position="1"/>
        <end position="28"/>
    </location>
</feature>
<dbReference type="STRING" id="113540.ENSSFOP00015000765"/>
<name>A0A0P7WDQ6_SCLFO</name>
<evidence type="ECO:0000313" key="3">
    <source>
        <dbReference type="EMBL" id="KPP59405.1"/>
    </source>
</evidence>
<dbReference type="AlphaFoldDB" id="A0A0P7WDQ6"/>
<dbReference type="PANTHER" id="PTHR28584:SF1">
    <property type="entry name" value="PROTEIN FAM228B"/>
    <property type="match status" value="1"/>
</dbReference>
<organism evidence="3 4">
    <name type="scientific">Scleropages formosus</name>
    <name type="common">Asian bonytongue</name>
    <name type="synonym">Osteoglossum formosum</name>
    <dbReference type="NCBI Taxonomy" id="113540"/>
    <lineage>
        <taxon>Eukaryota</taxon>
        <taxon>Metazoa</taxon>
        <taxon>Chordata</taxon>
        <taxon>Craniata</taxon>
        <taxon>Vertebrata</taxon>
        <taxon>Euteleostomi</taxon>
        <taxon>Actinopterygii</taxon>
        <taxon>Neopterygii</taxon>
        <taxon>Teleostei</taxon>
        <taxon>Osteoglossocephala</taxon>
        <taxon>Osteoglossomorpha</taxon>
        <taxon>Osteoglossiformes</taxon>
        <taxon>Osteoglossidae</taxon>
        <taxon>Scleropages</taxon>
    </lineage>
</organism>
<sequence length="176" mass="21036">MTPVLQAQSAVPESRKPDRFRKRTPGPSVCTGESGTAFDCLPHTSLKQIQENIEIEADEAKLIVQPLLDTENTFVKDLDDFLQRWEALELRRKELLHRRWTQNVWNPIQKRIEQHVLRRISESPDKMRAMLERYLKYCDTKGFVFLDNYDPLEYNPFERHINRQCYSKVQDLFFFF</sequence>
<dbReference type="InterPro" id="IPR040046">
    <property type="entry name" value="FAM228"/>
</dbReference>
<evidence type="ECO:0000256" key="1">
    <source>
        <dbReference type="ARBA" id="ARBA00007753"/>
    </source>
</evidence>
<accession>A0A0P7WDQ6</accession>
<evidence type="ECO:0000313" key="4">
    <source>
        <dbReference type="Proteomes" id="UP000034805"/>
    </source>
</evidence>
<dbReference type="EMBL" id="JARO02012184">
    <property type="protein sequence ID" value="KPP59405.1"/>
    <property type="molecule type" value="Genomic_DNA"/>
</dbReference>